<sequence length="312" mass="33938">MTNLLVVFGATGQQGSSVISKVLEDAELSKAYKVRGLTRDPLKPNAQALVKRGVEVARCDTDDPASVKAVLQGAHTVFAMTVSLYKPGGMEQELAQGKALADEALAAGVKFLVYSSVPSPKKISGGRYPVDSFDVKDKVREYISSLPIKSAFFLPGSFMQNFHTNMAPRPGPDGNPTFWGFVSPETKFPLIEIAGDTGKFVGSILAEPDKYAGKALACSTRCYTMTEMAEIMARSSGKKITYAQIPKDVFAGFLPEASRPTLLNMLSYFEEFGYYGPETEQLVKEAAQTAKGAPTEFEEYLKREPLQLRATQ</sequence>
<dbReference type="PANTHER" id="PTHR42748:SF11">
    <property type="entry name" value="NMRA-LIKE DOMAIN-CONTAINING PROTEIN"/>
    <property type="match status" value="1"/>
</dbReference>
<dbReference type="AlphaFoldDB" id="A0AAD9VYQ5"/>
<comment type="caution">
    <text evidence="4">The sequence shown here is derived from an EMBL/GenBank/DDBJ whole genome shotgun (WGS) entry which is preliminary data.</text>
</comment>
<keyword evidence="2" id="KW-0521">NADP</keyword>
<dbReference type="SUPFAM" id="SSF51735">
    <property type="entry name" value="NAD(P)-binding Rossmann-fold domains"/>
    <property type="match status" value="1"/>
</dbReference>
<dbReference type="InterPro" id="IPR008030">
    <property type="entry name" value="NmrA-like"/>
</dbReference>
<gene>
    <name evidence="4" type="ORF">N8I77_010033</name>
</gene>
<dbReference type="EMBL" id="JAUJFL010000006">
    <property type="protein sequence ID" value="KAK2600506.1"/>
    <property type="molecule type" value="Genomic_DNA"/>
</dbReference>
<dbReference type="Pfam" id="PF05368">
    <property type="entry name" value="NmrA"/>
    <property type="match status" value="1"/>
</dbReference>
<protein>
    <recommendedName>
        <fullName evidence="3">NmrA-like domain-containing protein</fullName>
    </recommendedName>
</protein>
<dbReference type="Gene3D" id="3.40.50.720">
    <property type="entry name" value="NAD(P)-binding Rossmann-like Domain"/>
    <property type="match status" value="1"/>
</dbReference>
<evidence type="ECO:0000313" key="4">
    <source>
        <dbReference type="EMBL" id="KAK2600506.1"/>
    </source>
</evidence>
<dbReference type="CDD" id="cd05251">
    <property type="entry name" value="NmrA_like_SDR_a"/>
    <property type="match status" value="1"/>
</dbReference>
<accession>A0AAD9VYQ5</accession>
<proteinExistence type="inferred from homology"/>
<name>A0AAD9VYQ5_PHOAM</name>
<dbReference type="InterPro" id="IPR051164">
    <property type="entry name" value="NmrA-like_oxidored"/>
</dbReference>
<dbReference type="GO" id="GO:0005634">
    <property type="term" value="C:nucleus"/>
    <property type="evidence" value="ECO:0007669"/>
    <property type="project" value="TreeGrafter"/>
</dbReference>
<evidence type="ECO:0000256" key="2">
    <source>
        <dbReference type="ARBA" id="ARBA00022857"/>
    </source>
</evidence>
<feature type="domain" description="NmrA-like" evidence="3">
    <location>
        <begin position="2"/>
        <end position="301"/>
    </location>
</feature>
<evidence type="ECO:0000256" key="1">
    <source>
        <dbReference type="ARBA" id="ARBA00006328"/>
    </source>
</evidence>
<reference evidence="4" key="1">
    <citation type="submission" date="2023-06" db="EMBL/GenBank/DDBJ databases">
        <authorList>
            <person name="Noh H."/>
        </authorList>
    </citation>
    <scope>NUCLEOTIDE SEQUENCE</scope>
    <source>
        <strain evidence="4">DUCC20226</strain>
    </source>
</reference>
<evidence type="ECO:0000313" key="5">
    <source>
        <dbReference type="Proteomes" id="UP001265746"/>
    </source>
</evidence>
<dbReference type="InterPro" id="IPR036291">
    <property type="entry name" value="NAD(P)-bd_dom_sf"/>
</dbReference>
<dbReference type="PANTHER" id="PTHR42748">
    <property type="entry name" value="NITROGEN METABOLITE REPRESSION PROTEIN NMRA FAMILY MEMBER"/>
    <property type="match status" value="1"/>
</dbReference>
<keyword evidence="5" id="KW-1185">Reference proteome</keyword>
<dbReference type="Gene3D" id="3.90.25.10">
    <property type="entry name" value="UDP-galactose 4-epimerase, domain 1"/>
    <property type="match status" value="1"/>
</dbReference>
<dbReference type="Proteomes" id="UP001265746">
    <property type="component" value="Unassembled WGS sequence"/>
</dbReference>
<organism evidence="4 5">
    <name type="scientific">Phomopsis amygdali</name>
    <name type="common">Fusicoccum amygdali</name>
    <dbReference type="NCBI Taxonomy" id="1214568"/>
    <lineage>
        <taxon>Eukaryota</taxon>
        <taxon>Fungi</taxon>
        <taxon>Dikarya</taxon>
        <taxon>Ascomycota</taxon>
        <taxon>Pezizomycotina</taxon>
        <taxon>Sordariomycetes</taxon>
        <taxon>Sordariomycetidae</taxon>
        <taxon>Diaporthales</taxon>
        <taxon>Diaporthaceae</taxon>
        <taxon>Diaporthe</taxon>
    </lineage>
</organism>
<comment type="similarity">
    <text evidence="1">Belongs to the NmrA-type oxidoreductase family.</text>
</comment>
<evidence type="ECO:0000259" key="3">
    <source>
        <dbReference type="Pfam" id="PF05368"/>
    </source>
</evidence>